<evidence type="ECO:0000313" key="10">
    <source>
        <dbReference type="EMBL" id="NYI08407.1"/>
    </source>
</evidence>
<organism evidence="10 11">
    <name type="scientific">Allostreptomyces psammosilenae</name>
    <dbReference type="NCBI Taxonomy" id="1892865"/>
    <lineage>
        <taxon>Bacteria</taxon>
        <taxon>Bacillati</taxon>
        <taxon>Actinomycetota</taxon>
        <taxon>Actinomycetes</taxon>
        <taxon>Kitasatosporales</taxon>
        <taxon>Streptomycetaceae</taxon>
        <taxon>Allostreptomyces</taxon>
    </lineage>
</organism>
<feature type="active site" evidence="6">
    <location>
        <position position="209"/>
    </location>
</feature>
<dbReference type="GO" id="GO:0004252">
    <property type="term" value="F:serine-type endopeptidase activity"/>
    <property type="evidence" value="ECO:0007669"/>
    <property type="project" value="InterPro"/>
</dbReference>
<dbReference type="GO" id="GO:0006465">
    <property type="term" value="P:signal peptide processing"/>
    <property type="evidence" value="ECO:0007669"/>
    <property type="project" value="InterPro"/>
</dbReference>
<evidence type="ECO:0000313" key="11">
    <source>
        <dbReference type="Proteomes" id="UP000567795"/>
    </source>
</evidence>
<dbReference type="PROSITE" id="PS00761">
    <property type="entry name" value="SPASE_I_3"/>
    <property type="match status" value="1"/>
</dbReference>
<dbReference type="PANTHER" id="PTHR43390:SF1">
    <property type="entry name" value="CHLOROPLAST PROCESSING PEPTIDASE"/>
    <property type="match status" value="1"/>
</dbReference>
<evidence type="ECO:0000259" key="9">
    <source>
        <dbReference type="Pfam" id="PF10502"/>
    </source>
</evidence>
<feature type="active site" evidence="6">
    <location>
        <position position="283"/>
    </location>
</feature>
<evidence type="ECO:0000256" key="2">
    <source>
        <dbReference type="ARBA" id="ARBA00004401"/>
    </source>
</evidence>
<dbReference type="PANTHER" id="PTHR43390">
    <property type="entry name" value="SIGNAL PEPTIDASE I"/>
    <property type="match status" value="1"/>
</dbReference>
<gene>
    <name evidence="10" type="ORF">FHU37_005436</name>
</gene>
<comment type="subcellular location">
    <subcellularLocation>
        <location evidence="2">Cell membrane</location>
        <topology evidence="2">Single-pass type II membrane protein</topology>
    </subcellularLocation>
    <subcellularLocation>
        <location evidence="7">Membrane</location>
        <topology evidence="7">Single-pass type II membrane protein</topology>
    </subcellularLocation>
</comment>
<evidence type="ECO:0000256" key="7">
    <source>
        <dbReference type="RuleBase" id="RU362042"/>
    </source>
</evidence>
<comment type="similarity">
    <text evidence="3 7">Belongs to the peptidase S26 family.</text>
</comment>
<feature type="region of interest" description="Disordered" evidence="8">
    <location>
        <begin position="388"/>
        <end position="417"/>
    </location>
</feature>
<sequence>MGSPHNAWENRRTAQDTDPAGRGNGQEQRAPSTPPPPRESVTDTRTLQFVLPDFDETHPEEPAPGGRAAARPPANDARPAGAPGPQPRQAVATAPPRPATGAVRAEAGGPPNGAAAQGPGAGTQGAAPDDTMMLGTIAPPATSAGTGSSAGAPAEGRRRVGRAVLRRTARREGRRSLLRELPILLGVAVLISLVLKTFLVQAFVIPSGSMEQTIGIGDRVLVDKFSPWFGSEPERGEVVVFRDPGGWLEDPPEDTSPVVIRQLRQALTFIGLMPSEHGEDLIKRVIGVGGDTVACCDSEGRVTVNGQALDETYLYPGDEPSNIEFRVTVPQGRIFVMGDHRSDSSDSRFHLQDEGNGTVPVDDVVGRAIVTVWPFDRWQRLSVPETFDAVPPTVASGPPSPGGTSPEPVSAAPVPGTAPLVVPLAGAALALPLRPRSRVSRRLRHRHGAQSGRR</sequence>
<dbReference type="GO" id="GO:0009003">
    <property type="term" value="F:signal peptidase activity"/>
    <property type="evidence" value="ECO:0007669"/>
    <property type="project" value="UniProtKB-EC"/>
</dbReference>
<dbReference type="GO" id="GO:0005886">
    <property type="term" value="C:plasma membrane"/>
    <property type="evidence" value="ECO:0007669"/>
    <property type="project" value="UniProtKB-SubCell"/>
</dbReference>
<evidence type="ECO:0000256" key="5">
    <source>
        <dbReference type="ARBA" id="ARBA00022801"/>
    </source>
</evidence>
<feature type="region of interest" description="Disordered" evidence="8">
    <location>
        <begin position="435"/>
        <end position="454"/>
    </location>
</feature>
<accession>A0A853A2P7</accession>
<comment type="caution">
    <text evidence="10">The sequence shown here is derived from an EMBL/GenBank/DDBJ whole genome shotgun (WGS) entry which is preliminary data.</text>
</comment>
<feature type="compositionally biased region" description="Low complexity" evidence="8">
    <location>
        <begin position="389"/>
        <end position="410"/>
    </location>
</feature>
<dbReference type="InterPro" id="IPR019758">
    <property type="entry name" value="Pept_S26A_signal_pept_1_CS"/>
</dbReference>
<dbReference type="Pfam" id="PF10502">
    <property type="entry name" value="Peptidase_S26"/>
    <property type="match status" value="1"/>
</dbReference>
<keyword evidence="11" id="KW-1185">Reference proteome</keyword>
<keyword evidence="7" id="KW-0645">Protease</keyword>
<reference evidence="10 11" key="1">
    <citation type="submission" date="2020-07" db="EMBL/GenBank/DDBJ databases">
        <title>Sequencing the genomes of 1000 actinobacteria strains.</title>
        <authorList>
            <person name="Klenk H.-P."/>
        </authorList>
    </citation>
    <scope>NUCLEOTIDE SEQUENCE [LARGE SCALE GENOMIC DNA]</scope>
    <source>
        <strain evidence="10 11">DSM 42178</strain>
    </source>
</reference>
<evidence type="ECO:0000256" key="1">
    <source>
        <dbReference type="ARBA" id="ARBA00000677"/>
    </source>
</evidence>
<dbReference type="SUPFAM" id="SSF51306">
    <property type="entry name" value="LexA/Signal peptidase"/>
    <property type="match status" value="1"/>
</dbReference>
<feature type="compositionally biased region" description="Low complexity" evidence="8">
    <location>
        <begin position="107"/>
        <end position="128"/>
    </location>
</feature>
<evidence type="ECO:0000256" key="4">
    <source>
        <dbReference type="ARBA" id="ARBA00013208"/>
    </source>
</evidence>
<evidence type="ECO:0000256" key="8">
    <source>
        <dbReference type="SAM" id="MobiDB-lite"/>
    </source>
</evidence>
<name>A0A853A2P7_9ACTN</name>
<feature type="region of interest" description="Disordered" evidence="8">
    <location>
        <begin position="1"/>
        <end position="169"/>
    </location>
</feature>
<feature type="compositionally biased region" description="Low complexity" evidence="8">
    <location>
        <begin position="138"/>
        <end position="154"/>
    </location>
</feature>
<feature type="domain" description="Peptidase S26" evidence="9">
    <location>
        <begin position="183"/>
        <end position="373"/>
    </location>
</feature>
<dbReference type="CDD" id="cd06530">
    <property type="entry name" value="S26_SPase_I"/>
    <property type="match status" value="1"/>
</dbReference>
<feature type="transmembrane region" description="Helical" evidence="7">
    <location>
        <begin position="181"/>
        <end position="204"/>
    </location>
</feature>
<dbReference type="InterPro" id="IPR019533">
    <property type="entry name" value="Peptidase_S26"/>
</dbReference>
<protein>
    <recommendedName>
        <fullName evidence="4 7">Signal peptidase I</fullName>
        <ecNumber evidence="4 7">3.4.21.89</ecNumber>
    </recommendedName>
</protein>
<keyword evidence="7" id="KW-0472">Membrane</keyword>
<keyword evidence="5 7" id="KW-0378">Hydrolase</keyword>
<keyword evidence="7" id="KW-1133">Transmembrane helix</keyword>
<dbReference type="EMBL" id="JACBZD010000002">
    <property type="protein sequence ID" value="NYI08407.1"/>
    <property type="molecule type" value="Genomic_DNA"/>
</dbReference>
<dbReference type="EC" id="3.4.21.89" evidence="4 7"/>
<dbReference type="NCBIfam" id="TIGR02227">
    <property type="entry name" value="sigpep_I_bact"/>
    <property type="match status" value="1"/>
</dbReference>
<feature type="compositionally biased region" description="Basic residues" evidence="8">
    <location>
        <begin position="159"/>
        <end position="169"/>
    </location>
</feature>
<dbReference type="PRINTS" id="PR00727">
    <property type="entry name" value="LEADERPTASE"/>
</dbReference>
<dbReference type="Gene3D" id="2.10.109.10">
    <property type="entry name" value="Umud Fragment, subunit A"/>
    <property type="match status" value="1"/>
</dbReference>
<evidence type="ECO:0000256" key="3">
    <source>
        <dbReference type="ARBA" id="ARBA00009370"/>
    </source>
</evidence>
<proteinExistence type="inferred from homology"/>
<dbReference type="Proteomes" id="UP000567795">
    <property type="component" value="Unassembled WGS sequence"/>
</dbReference>
<dbReference type="InterPro" id="IPR000223">
    <property type="entry name" value="Pept_S26A_signal_pept_1"/>
</dbReference>
<feature type="compositionally biased region" description="Low complexity" evidence="8">
    <location>
        <begin position="63"/>
        <end position="90"/>
    </location>
</feature>
<dbReference type="InterPro" id="IPR036286">
    <property type="entry name" value="LexA/Signal_pep-like_sf"/>
</dbReference>
<dbReference type="AlphaFoldDB" id="A0A853A2P7"/>
<keyword evidence="7" id="KW-0812">Transmembrane</keyword>
<dbReference type="RefSeq" id="WP_179817225.1">
    <property type="nucleotide sequence ID" value="NZ_JACBZD010000002.1"/>
</dbReference>
<comment type="catalytic activity">
    <reaction evidence="1 7">
        <text>Cleavage of hydrophobic, N-terminal signal or leader sequences from secreted and periplasmic proteins.</text>
        <dbReference type="EC" id="3.4.21.89"/>
    </reaction>
</comment>
<evidence type="ECO:0000256" key="6">
    <source>
        <dbReference type="PIRSR" id="PIRSR600223-1"/>
    </source>
</evidence>